<dbReference type="STRING" id="308745.A0A0F8X3A4"/>
<proteinExistence type="predicted"/>
<evidence type="ECO:0000313" key="2">
    <source>
        <dbReference type="EMBL" id="KKK18032.1"/>
    </source>
</evidence>
<protein>
    <submittedName>
        <fullName evidence="2">Uncharacterized protein</fullName>
    </submittedName>
</protein>
<reference evidence="2 3" key="1">
    <citation type="submission" date="2015-02" db="EMBL/GenBank/DDBJ databases">
        <title>Draft Genome Sequences of Two Closely-Related Aflatoxigenic Aspergillus Species Obtained from the Cote d'Ivoire.</title>
        <authorList>
            <person name="Moore G.G."/>
            <person name="Beltz S.B."/>
            <person name="Mack B.M."/>
        </authorList>
    </citation>
    <scope>NUCLEOTIDE SEQUENCE [LARGE SCALE GENOMIC DNA]</scope>
    <source>
        <strain evidence="2 3">SRRC1468</strain>
    </source>
</reference>
<feature type="non-terminal residue" evidence="2">
    <location>
        <position position="290"/>
    </location>
</feature>
<comment type="caution">
    <text evidence="2">The sequence shown here is derived from an EMBL/GenBank/DDBJ whole genome shotgun (WGS) entry which is preliminary data.</text>
</comment>
<evidence type="ECO:0000313" key="3">
    <source>
        <dbReference type="Proteomes" id="UP000034291"/>
    </source>
</evidence>
<dbReference type="AlphaFoldDB" id="A0A0F8X3A4"/>
<organism evidence="2 3">
    <name type="scientific">Aspergillus rambellii</name>
    <dbReference type="NCBI Taxonomy" id="308745"/>
    <lineage>
        <taxon>Eukaryota</taxon>
        <taxon>Fungi</taxon>
        <taxon>Dikarya</taxon>
        <taxon>Ascomycota</taxon>
        <taxon>Pezizomycotina</taxon>
        <taxon>Eurotiomycetes</taxon>
        <taxon>Eurotiomycetidae</taxon>
        <taxon>Eurotiales</taxon>
        <taxon>Aspergillaceae</taxon>
        <taxon>Aspergillus</taxon>
        <taxon>Aspergillus subgen. Nidulantes</taxon>
    </lineage>
</organism>
<name>A0A0F8X3A4_9EURO</name>
<dbReference type="OrthoDB" id="7700931at2759"/>
<sequence length="290" mass="31586">MMPVSFPQNLFNKTIYQLISESKYTTILARIVNEDPDLVDALYFFRPDRPRISPKSPIVVVVAITISPRSSSAASSDTTPRQKSIPPRASSTATPYPARSRILSSAPEKTTTLPVSRSTQNKATQKGGTIFTPPNKLRLPNPRPTHHTRKRLPLLPPPDSNTCRARLKYQPHRAAPHAVLRRALHAPTGAIKPLAAKGVPRLGLSPRFSSTGISLLMCGAGGPTLPGRVTGTVGWRLRLGTCMFWDRVLIPPRKVGVGDGVGDGGEEEELKRRLGAFVVDETQDGGREEK</sequence>
<dbReference type="EMBL" id="JZBS01002578">
    <property type="protein sequence ID" value="KKK18032.1"/>
    <property type="molecule type" value="Genomic_DNA"/>
</dbReference>
<feature type="compositionally biased region" description="Polar residues" evidence="1">
    <location>
        <begin position="107"/>
        <end position="127"/>
    </location>
</feature>
<accession>A0A0F8X3A4</accession>
<dbReference type="Proteomes" id="UP000034291">
    <property type="component" value="Unassembled WGS sequence"/>
</dbReference>
<evidence type="ECO:0000256" key="1">
    <source>
        <dbReference type="SAM" id="MobiDB-lite"/>
    </source>
</evidence>
<gene>
    <name evidence="2" type="ORF">ARAM_000756</name>
</gene>
<feature type="compositionally biased region" description="Low complexity" evidence="1">
    <location>
        <begin position="70"/>
        <end position="81"/>
    </location>
</feature>
<keyword evidence="3" id="KW-1185">Reference proteome</keyword>
<feature type="region of interest" description="Disordered" evidence="1">
    <location>
        <begin position="70"/>
        <end position="159"/>
    </location>
</feature>